<dbReference type="InterPro" id="IPR023796">
    <property type="entry name" value="Serpin_dom"/>
</dbReference>
<gene>
    <name evidence="2" type="ORF">CSUI_006230</name>
</gene>
<evidence type="ECO:0000259" key="1">
    <source>
        <dbReference type="Pfam" id="PF00079"/>
    </source>
</evidence>
<keyword evidence="3" id="KW-1185">Reference proteome</keyword>
<dbReference type="VEuPathDB" id="ToxoDB:CSUI_006230"/>
<dbReference type="SUPFAM" id="SSF56574">
    <property type="entry name" value="Serpins"/>
    <property type="match status" value="1"/>
</dbReference>
<dbReference type="RefSeq" id="XP_067921629.1">
    <property type="nucleotide sequence ID" value="XM_068066394.1"/>
</dbReference>
<dbReference type="InterPro" id="IPR042178">
    <property type="entry name" value="Serpin_sf_1"/>
</dbReference>
<dbReference type="AlphaFoldDB" id="A0A2C6KR17"/>
<comment type="caution">
    <text evidence="2">The sequence shown here is derived from an EMBL/GenBank/DDBJ whole genome shotgun (WGS) entry which is preliminary data.</text>
</comment>
<sequence>MFSSSFVESDICQQYCSAVRRDFGTEVQRRIDFSSPEAAANTINNYFVHQSHHTIDHVASAADITSETKLAVLNGVYIKALWAKAFEQIGPHMFMGLDRKGEG</sequence>
<feature type="domain" description="Serpin" evidence="1">
    <location>
        <begin position="10"/>
        <end position="88"/>
    </location>
</feature>
<reference evidence="2 3" key="1">
    <citation type="journal article" date="2017" name="Int. J. Parasitol.">
        <title>The genome of the protozoan parasite Cystoisospora suis and a reverse vaccinology approach to identify vaccine candidates.</title>
        <authorList>
            <person name="Palmieri N."/>
            <person name="Shrestha A."/>
            <person name="Ruttkowski B."/>
            <person name="Beck T."/>
            <person name="Vogl C."/>
            <person name="Tomley F."/>
            <person name="Blake D.P."/>
            <person name="Joachim A."/>
        </authorList>
    </citation>
    <scope>NUCLEOTIDE SEQUENCE [LARGE SCALE GENOMIC DNA]</scope>
    <source>
        <strain evidence="2 3">Wien I</strain>
    </source>
</reference>
<organism evidence="2 3">
    <name type="scientific">Cystoisospora suis</name>
    <dbReference type="NCBI Taxonomy" id="483139"/>
    <lineage>
        <taxon>Eukaryota</taxon>
        <taxon>Sar</taxon>
        <taxon>Alveolata</taxon>
        <taxon>Apicomplexa</taxon>
        <taxon>Conoidasida</taxon>
        <taxon>Coccidia</taxon>
        <taxon>Eucoccidiorida</taxon>
        <taxon>Eimeriorina</taxon>
        <taxon>Sarcocystidae</taxon>
        <taxon>Cystoisospora</taxon>
    </lineage>
</organism>
<dbReference type="EMBL" id="MIGC01003114">
    <property type="protein sequence ID" value="PHJ19937.1"/>
    <property type="molecule type" value="Genomic_DNA"/>
</dbReference>
<dbReference type="InterPro" id="IPR036186">
    <property type="entry name" value="Serpin_sf"/>
</dbReference>
<dbReference type="OrthoDB" id="671595at2759"/>
<protein>
    <submittedName>
        <fullName evidence="2">Alaserpin isoform x2</fullName>
    </submittedName>
</protein>
<name>A0A2C6KR17_9APIC</name>
<accession>A0A2C6KR17</accession>
<dbReference type="Gene3D" id="3.30.497.10">
    <property type="entry name" value="Antithrombin, subunit I, domain 2"/>
    <property type="match status" value="1"/>
</dbReference>
<evidence type="ECO:0000313" key="3">
    <source>
        <dbReference type="Proteomes" id="UP000221165"/>
    </source>
</evidence>
<dbReference type="GeneID" id="94429605"/>
<dbReference type="Proteomes" id="UP000221165">
    <property type="component" value="Unassembled WGS sequence"/>
</dbReference>
<evidence type="ECO:0000313" key="2">
    <source>
        <dbReference type="EMBL" id="PHJ19937.1"/>
    </source>
</evidence>
<proteinExistence type="predicted"/>
<dbReference type="Pfam" id="PF00079">
    <property type="entry name" value="Serpin"/>
    <property type="match status" value="1"/>
</dbReference>